<keyword evidence="3" id="KW-0732">Signal</keyword>
<protein>
    <recommendedName>
        <fullName evidence="6">Serine hydrolase</fullName>
    </recommendedName>
</protein>
<dbReference type="Proteomes" id="UP000426857">
    <property type="component" value="Chromosome"/>
</dbReference>
<keyword evidence="2" id="KW-0812">Transmembrane</keyword>
<sequence>MKRIVAAAVSLVMAATLIAPGADARTSETSEPRKKTAATTSSSKTATPEPAGTATRPPVRRDLTPFPVLDDGEFDADHSVQVSYVHVPTGYRVDSGNVDEIRTCLSICKIYIADHVFREGTAAQKKQATEMIRTSDDGITTRLYRAFPESIDEVAERYDLPGTAGMRTWGKSVTTTHDVATFLAAKVAKGDFDDPVLAAMADSAPFGSDGYPQDFGTAVLPGVIGTKWGWADIHDSMNASSSYGDDFVISLNVIGDADATTEVAEELFTVVPSANIAEVDGQLVATAKQLPRATAADTGAGASAGELIAGLLALCSVAGIAWPLRGRNRR</sequence>
<dbReference type="KEGG" id="cxe:FOB82_09150"/>
<feature type="chain" id="PRO_5025413398" description="Serine hydrolase" evidence="3">
    <location>
        <begin position="25"/>
        <end position="330"/>
    </location>
</feature>
<dbReference type="Gene3D" id="3.40.710.10">
    <property type="entry name" value="DD-peptidase/beta-lactamase superfamily"/>
    <property type="match status" value="1"/>
</dbReference>
<proteinExistence type="predicted"/>
<keyword evidence="2" id="KW-1133">Transmembrane helix</keyword>
<keyword evidence="2" id="KW-0472">Membrane</keyword>
<evidence type="ECO:0008006" key="6">
    <source>
        <dbReference type="Google" id="ProtNLM"/>
    </source>
</evidence>
<dbReference type="AlphaFoldDB" id="A0A6B8U0H8"/>
<feature type="compositionally biased region" description="Low complexity" evidence="1">
    <location>
        <begin position="37"/>
        <end position="47"/>
    </location>
</feature>
<dbReference type="EMBL" id="CP046322">
    <property type="protein sequence ID" value="QGS35085.1"/>
    <property type="molecule type" value="Genomic_DNA"/>
</dbReference>
<organism evidence="4 5">
    <name type="scientific">Corynebacterium xerosis</name>
    <dbReference type="NCBI Taxonomy" id="1725"/>
    <lineage>
        <taxon>Bacteria</taxon>
        <taxon>Bacillati</taxon>
        <taxon>Actinomycetota</taxon>
        <taxon>Actinomycetes</taxon>
        <taxon>Mycobacteriales</taxon>
        <taxon>Corynebacteriaceae</taxon>
        <taxon>Corynebacterium</taxon>
    </lineage>
</organism>
<dbReference type="SUPFAM" id="SSF56601">
    <property type="entry name" value="beta-lactamase/transpeptidase-like"/>
    <property type="match status" value="1"/>
</dbReference>
<feature type="transmembrane region" description="Helical" evidence="2">
    <location>
        <begin position="307"/>
        <end position="324"/>
    </location>
</feature>
<name>A0A6B8U0H8_9CORY</name>
<feature type="compositionally biased region" description="Basic and acidic residues" evidence="1">
    <location>
        <begin position="25"/>
        <end position="34"/>
    </location>
</feature>
<evidence type="ECO:0000256" key="3">
    <source>
        <dbReference type="SAM" id="SignalP"/>
    </source>
</evidence>
<feature type="signal peptide" evidence="3">
    <location>
        <begin position="1"/>
        <end position="24"/>
    </location>
</feature>
<evidence type="ECO:0000256" key="1">
    <source>
        <dbReference type="SAM" id="MobiDB-lite"/>
    </source>
</evidence>
<reference evidence="4 5" key="1">
    <citation type="submission" date="2019-11" db="EMBL/GenBank/DDBJ databases">
        <title>FDA dAtabase for Regulatory Grade micrObial Sequences (FDA-ARGOS): Supporting development and validation of Infectious Disease Dx tests.</title>
        <authorList>
            <person name="Kerrigan L."/>
            <person name="Long C."/>
            <person name="Tallon L."/>
            <person name="Sadzewicz L."/>
            <person name="Vavikolanu K."/>
            <person name="Mehta A."/>
            <person name="Aluvathingal J."/>
            <person name="Nadendla S."/>
            <person name="Yan Y."/>
            <person name="Sichtig H."/>
        </authorList>
    </citation>
    <scope>NUCLEOTIDE SEQUENCE [LARGE SCALE GENOMIC DNA]</scope>
    <source>
        <strain evidence="4 5">FDAARGOS_674</strain>
    </source>
</reference>
<dbReference type="InterPro" id="IPR012338">
    <property type="entry name" value="Beta-lactam/transpept-like"/>
</dbReference>
<gene>
    <name evidence="4" type="ORF">FOB82_09150</name>
</gene>
<accession>A0A6B8U0H8</accession>
<evidence type="ECO:0000256" key="2">
    <source>
        <dbReference type="SAM" id="Phobius"/>
    </source>
</evidence>
<evidence type="ECO:0000313" key="5">
    <source>
        <dbReference type="Proteomes" id="UP000426857"/>
    </source>
</evidence>
<dbReference type="RefSeq" id="WP_155869796.1">
    <property type="nucleotide sequence ID" value="NZ_CP046322.1"/>
</dbReference>
<evidence type="ECO:0000313" key="4">
    <source>
        <dbReference type="EMBL" id="QGS35085.1"/>
    </source>
</evidence>
<feature type="region of interest" description="Disordered" evidence="1">
    <location>
        <begin position="22"/>
        <end position="70"/>
    </location>
</feature>